<evidence type="ECO:0000256" key="7">
    <source>
        <dbReference type="SAM" id="Phobius"/>
    </source>
</evidence>
<feature type="transmembrane region" description="Helical" evidence="7">
    <location>
        <begin position="264"/>
        <end position="286"/>
    </location>
</feature>
<dbReference type="Proteomes" id="UP000606974">
    <property type="component" value="Unassembled WGS sequence"/>
</dbReference>
<evidence type="ECO:0000259" key="8">
    <source>
        <dbReference type="Pfam" id="PF20684"/>
    </source>
</evidence>
<evidence type="ECO:0000313" key="9">
    <source>
        <dbReference type="EMBL" id="KAF7514167.1"/>
    </source>
</evidence>
<comment type="similarity">
    <text evidence="5">Belongs to the SAT4 family.</text>
</comment>
<keyword evidence="4 7" id="KW-0472">Membrane</keyword>
<dbReference type="InterPro" id="IPR052337">
    <property type="entry name" value="SAT4-like"/>
</dbReference>
<dbReference type="PANTHER" id="PTHR33048:SF160">
    <property type="entry name" value="SAT4 FAMILY MEMBRANE PROTEIN"/>
    <property type="match status" value="1"/>
</dbReference>
<accession>A0A8H7E9G9</accession>
<dbReference type="Pfam" id="PF20684">
    <property type="entry name" value="Fung_rhodopsin"/>
    <property type="match status" value="1"/>
</dbReference>
<feature type="compositionally biased region" description="Basic and acidic residues" evidence="6">
    <location>
        <begin position="387"/>
        <end position="406"/>
    </location>
</feature>
<protein>
    <recommendedName>
        <fullName evidence="8">Rhodopsin domain-containing protein</fullName>
    </recommendedName>
</protein>
<dbReference type="PANTHER" id="PTHR33048">
    <property type="entry name" value="PTH11-LIKE INTEGRAL MEMBRANE PROTEIN (AFU_ORTHOLOGUE AFUA_5G11245)"/>
    <property type="match status" value="1"/>
</dbReference>
<dbReference type="InterPro" id="IPR049326">
    <property type="entry name" value="Rhodopsin_dom_fungi"/>
</dbReference>
<comment type="subcellular location">
    <subcellularLocation>
        <location evidence="1">Membrane</location>
        <topology evidence="1">Multi-pass membrane protein</topology>
    </subcellularLocation>
</comment>
<organism evidence="9 10">
    <name type="scientific">Endocarpon pusillum</name>
    <dbReference type="NCBI Taxonomy" id="364733"/>
    <lineage>
        <taxon>Eukaryota</taxon>
        <taxon>Fungi</taxon>
        <taxon>Dikarya</taxon>
        <taxon>Ascomycota</taxon>
        <taxon>Pezizomycotina</taxon>
        <taxon>Eurotiomycetes</taxon>
        <taxon>Chaetothyriomycetidae</taxon>
        <taxon>Verrucariales</taxon>
        <taxon>Verrucariaceae</taxon>
        <taxon>Endocarpon</taxon>
    </lineage>
</organism>
<gene>
    <name evidence="9" type="ORF">GJ744_004492</name>
</gene>
<feature type="domain" description="Rhodopsin" evidence="8">
    <location>
        <begin position="48"/>
        <end position="287"/>
    </location>
</feature>
<dbReference type="EMBL" id="JAACFV010000002">
    <property type="protein sequence ID" value="KAF7514167.1"/>
    <property type="molecule type" value="Genomic_DNA"/>
</dbReference>
<evidence type="ECO:0000256" key="4">
    <source>
        <dbReference type="ARBA" id="ARBA00023136"/>
    </source>
</evidence>
<evidence type="ECO:0000256" key="5">
    <source>
        <dbReference type="ARBA" id="ARBA00038359"/>
    </source>
</evidence>
<feature type="transmembrane region" description="Helical" evidence="7">
    <location>
        <begin position="223"/>
        <end position="244"/>
    </location>
</feature>
<evidence type="ECO:0000256" key="3">
    <source>
        <dbReference type="ARBA" id="ARBA00022989"/>
    </source>
</evidence>
<sequence>MDHNSGIVGGLPPPPGVTPDFQDPVSLHTYNIVCQAVCLSASTLFVWARMYSKARFMPPLGVEDYTCLIAWVSLVIYGVLLLHLARYGHGLHMWDVPLETATEWRKWENLQEIIYGPIILITKISILLLYSKLFAPSRKSATYINIQLLLYLCILFYTAITLAKIFQCTPRTKIWNPTLPGRCIKLGALFIASSVFNTSSDFAILVIPIFVVWRLQIPIERKVWISVAFTGASFAPVAGILRMVATIQGAASRDATYTMFSVSLWTEAEITTGIICSCLPALPALYRQYGPQMRAKLFCSTTSRQKSTTTSISNFTFPRTKVASRNYDAGDPELAYGDYLELDTAPDRKTIGGYARGPITKIEGGVYTDQRSAKESVRSSTVVGDPSAERGIRKTVSVDHHASSSA</sequence>
<feature type="transmembrane region" description="Helical" evidence="7">
    <location>
        <begin position="143"/>
        <end position="166"/>
    </location>
</feature>
<keyword evidence="3 7" id="KW-1133">Transmembrane helix</keyword>
<feature type="transmembrane region" description="Helical" evidence="7">
    <location>
        <begin position="68"/>
        <end position="85"/>
    </location>
</feature>
<evidence type="ECO:0000256" key="6">
    <source>
        <dbReference type="SAM" id="MobiDB-lite"/>
    </source>
</evidence>
<reference evidence="9" key="1">
    <citation type="submission" date="2020-02" db="EMBL/GenBank/DDBJ databases">
        <authorList>
            <person name="Palmer J.M."/>
        </authorList>
    </citation>
    <scope>NUCLEOTIDE SEQUENCE</scope>
    <source>
        <strain evidence="9">EPUS1.4</strain>
        <tissue evidence="9">Thallus</tissue>
    </source>
</reference>
<evidence type="ECO:0000256" key="1">
    <source>
        <dbReference type="ARBA" id="ARBA00004141"/>
    </source>
</evidence>
<dbReference type="AlphaFoldDB" id="A0A8H7E9G9"/>
<name>A0A8H7E9G9_9EURO</name>
<comment type="caution">
    <text evidence="9">The sequence shown here is derived from an EMBL/GenBank/DDBJ whole genome shotgun (WGS) entry which is preliminary data.</text>
</comment>
<feature type="transmembrane region" description="Helical" evidence="7">
    <location>
        <begin position="113"/>
        <end position="131"/>
    </location>
</feature>
<feature type="transmembrane region" description="Helical" evidence="7">
    <location>
        <begin position="27"/>
        <end position="47"/>
    </location>
</feature>
<evidence type="ECO:0000313" key="10">
    <source>
        <dbReference type="Proteomes" id="UP000606974"/>
    </source>
</evidence>
<evidence type="ECO:0000256" key="2">
    <source>
        <dbReference type="ARBA" id="ARBA00022692"/>
    </source>
</evidence>
<keyword evidence="10" id="KW-1185">Reference proteome</keyword>
<feature type="region of interest" description="Disordered" evidence="6">
    <location>
        <begin position="369"/>
        <end position="406"/>
    </location>
</feature>
<keyword evidence="2 7" id="KW-0812">Transmembrane</keyword>
<feature type="transmembrane region" description="Helical" evidence="7">
    <location>
        <begin position="186"/>
        <end position="211"/>
    </location>
</feature>
<dbReference type="GO" id="GO:0016020">
    <property type="term" value="C:membrane"/>
    <property type="evidence" value="ECO:0007669"/>
    <property type="project" value="UniProtKB-SubCell"/>
</dbReference>
<proteinExistence type="inferred from homology"/>
<dbReference type="OrthoDB" id="5342292at2759"/>